<dbReference type="AlphaFoldDB" id="A0A1M6PQH3"/>
<dbReference type="OrthoDB" id="9840376at2"/>
<keyword evidence="1" id="KW-1133">Transmembrane helix</keyword>
<keyword evidence="3" id="KW-1185">Reference proteome</keyword>
<dbReference type="Proteomes" id="UP000243547">
    <property type="component" value="Unassembled WGS sequence"/>
</dbReference>
<dbReference type="RefSeq" id="WP_072907610.1">
    <property type="nucleotide sequence ID" value="NZ_FRAI01000016.1"/>
</dbReference>
<evidence type="ECO:0000313" key="2">
    <source>
        <dbReference type="EMBL" id="SHK10224.1"/>
    </source>
</evidence>
<feature type="transmembrane region" description="Helical" evidence="1">
    <location>
        <begin position="127"/>
        <end position="145"/>
    </location>
</feature>
<dbReference type="STRING" id="1120989.SAMN02745227_01510"/>
<reference evidence="3" key="1">
    <citation type="submission" date="2016-11" db="EMBL/GenBank/DDBJ databases">
        <authorList>
            <person name="Varghese N."/>
            <person name="Submissions S."/>
        </authorList>
    </citation>
    <scope>NUCLEOTIDE SEQUENCE [LARGE SCALE GENOMIC DNA]</scope>
    <source>
        <strain evidence="3">DSM 14826</strain>
    </source>
</reference>
<dbReference type="EMBL" id="FRAI01000016">
    <property type="protein sequence ID" value="SHK10224.1"/>
    <property type="molecule type" value="Genomic_DNA"/>
</dbReference>
<accession>A0A1M6PQH3</accession>
<proteinExistence type="predicted"/>
<keyword evidence="1" id="KW-0812">Transmembrane</keyword>
<feature type="transmembrane region" description="Helical" evidence="1">
    <location>
        <begin position="63"/>
        <end position="85"/>
    </location>
</feature>
<name>A0A1M6PQH3_9FIRM</name>
<sequence length="151" mass="17325">MEYKEWEELKKVDTLLKNIEKSEVPSDLTERIIKMAKDQGLIHKSNKRTFSKFISPISTFSKISLTVACILYLILSINFISLNYWKATTFEKSGEYEITRSNLATEGVEDYSKDYSKIESEGINTQTILFLVALGLSTPFIVEVIKLKKNL</sequence>
<organism evidence="2 3">
    <name type="scientific">Anaerobranca californiensis DSM 14826</name>
    <dbReference type="NCBI Taxonomy" id="1120989"/>
    <lineage>
        <taxon>Bacteria</taxon>
        <taxon>Bacillati</taxon>
        <taxon>Bacillota</taxon>
        <taxon>Clostridia</taxon>
        <taxon>Eubacteriales</taxon>
        <taxon>Proteinivoracaceae</taxon>
        <taxon>Anaerobranca</taxon>
    </lineage>
</organism>
<protein>
    <submittedName>
        <fullName evidence="2">Uncharacterized protein</fullName>
    </submittedName>
</protein>
<evidence type="ECO:0000256" key="1">
    <source>
        <dbReference type="SAM" id="Phobius"/>
    </source>
</evidence>
<evidence type="ECO:0000313" key="3">
    <source>
        <dbReference type="Proteomes" id="UP000243547"/>
    </source>
</evidence>
<keyword evidence="1" id="KW-0472">Membrane</keyword>
<gene>
    <name evidence="2" type="ORF">SAMN02745227_01510</name>
</gene>